<dbReference type="RefSeq" id="WP_381727119.1">
    <property type="nucleotide sequence ID" value="NZ_JBHVBU010000054.1"/>
</dbReference>
<gene>
    <name evidence="1" type="ORF">ACFU0X_19650</name>
</gene>
<accession>A0ABW6JIL3</accession>
<evidence type="ECO:0000313" key="2">
    <source>
        <dbReference type="Proteomes" id="UP001600650"/>
    </source>
</evidence>
<dbReference type="Proteomes" id="UP001600650">
    <property type="component" value="Unassembled WGS sequence"/>
</dbReference>
<organism evidence="1 2">
    <name type="scientific">Streptomyces cellulosae</name>
    <dbReference type="NCBI Taxonomy" id="1968"/>
    <lineage>
        <taxon>Bacteria</taxon>
        <taxon>Bacillati</taxon>
        <taxon>Actinomycetota</taxon>
        <taxon>Actinomycetes</taxon>
        <taxon>Kitasatosporales</taxon>
        <taxon>Streptomycetaceae</taxon>
        <taxon>Streptomyces</taxon>
    </lineage>
</organism>
<sequence length="91" mass="9796">MANKSEAETRAVSYPSYDAALNAGRKTGDSRADDAARMALFCDGPLQTLVGAVSPQLVWEGAQAKKLTTHQLAAMCRSDVMAVSDLQWESY</sequence>
<dbReference type="EMBL" id="JBHVBU010000054">
    <property type="protein sequence ID" value="MFE7965214.1"/>
    <property type="molecule type" value="Genomic_DNA"/>
</dbReference>
<name>A0ABW6JIL3_STRCE</name>
<proteinExistence type="predicted"/>
<reference evidence="1 2" key="1">
    <citation type="submission" date="2024-09" db="EMBL/GenBank/DDBJ databases">
        <title>The Natural Products Discovery Center: Release of the First 8490 Sequenced Strains for Exploring Actinobacteria Biosynthetic Diversity.</title>
        <authorList>
            <person name="Kalkreuter E."/>
            <person name="Kautsar S.A."/>
            <person name="Yang D."/>
            <person name="Bader C.D."/>
            <person name="Teijaro C.N."/>
            <person name="Fluegel L."/>
            <person name="Davis C.M."/>
            <person name="Simpson J.R."/>
            <person name="Lauterbach L."/>
            <person name="Steele A.D."/>
            <person name="Gui C."/>
            <person name="Meng S."/>
            <person name="Li G."/>
            <person name="Viehrig K."/>
            <person name="Ye F."/>
            <person name="Su P."/>
            <person name="Kiefer A.F."/>
            <person name="Nichols A."/>
            <person name="Cepeda A.J."/>
            <person name="Yan W."/>
            <person name="Fan B."/>
            <person name="Jiang Y."/>
            <person name="Adhikari A."/>
            <person name="Zheng C.-J."/>
            <person name="Schuster L."/>
            <person name="Cowan T.M."/>
            <person name="Smanski M.J."/>
            <person name="Chevrette M.G."/>
            <person name="De Carvalho L.P.S."/>
            <person name="Shen B."/>
        </authorList>
    </citation>
    <scope>NUCLEOTIDE SEQUENCE [LARGE SCALE GENOMIC DNA]</scope>
    <source>
        <strain evidence="1 2">NPDC057399</strain>
    </source>
</reference>
<comment type="caution">
    <text evidence="1">The sequence shown here is derived from an EMBL/GenBank/DDBJ whole genome shotgun (WGS) entry which is preliminary data.</text>
</comment>
<evidence type="ECO:0000313" key="1">
    <source>
        <dbReference type="EMBL" id="MFE7965214.1"/>
    </source>
</evidence>
<protein>
    <submittedName>
        <fullName evidence="1">Uncharacterized protein</fullName>
    </submittedName>
</protein>
<keyword evidence="2" id="KW-1185">Reference proteome</keyword>